<proteinExistence type="predicted"/>
<reference evidence="2" key="1">
    <citation type="journal article" date="2019" name="PLoS Negl. Trop. Dis.">
        <title>Revisiting the worldwide diversity of Leptospira species in the environment.</title>
        <authorList>
            <person name="Vincent A.T."/>
            <person name="Schiettekatte O."/>
            <person name="Bourhy P."/>
            <person name="Veyrier F.J."/>
            <person name="Picardeau M."/>
        </authorList>
    </citation>
    <scope>NUCLEOTIDE SEQUENCE [LARGE SCALE GENOMIC DNA]</scope>
    <source>
        <strain evidence="2">201702455</strain>
    </source>
</reference>
<dbReference type="Pfam" id="PF04945">
    <property type="entry name" value="YHS"/>
    <property type="match status" value="1"/>
</dbReference>
<evidence type="ECO:0000313" key="2">
    <source>
        <dbReference type="EMBL" id="TGL63462.1"/>
    </source>
</evidence>
<dbReference type="InterPro" id="IPR007029">
    <property type="entry name" value="YHS_dom"/>
</dbReference>
<dbReference type="Proteomes" id="UP000297762">
    <property type="component" value="Unassembled WGS sequence"/>
</dbReference>
<dbReference type="NCBIfam" id="NF041384">
    <property type="entry name" value="YHS_seleno_dom"/>
    <property type="match status" value="1"/>
</dbReference>
<comment type="caution">
    <text evidence="2">The sequence shown here is derived from an EMBL/GenBank/DDBJ whole genome shotgun (WGS) entry which is preliminary data.</text>
</comment>
<dbReference type="AlphaFoldDB" id="A0A4R9KE46"/>
<dbReference type="EMBL" id="RQGF01000012">
    <property type="protein sequence ID" value="TGL63462.1"/>
    <property type="molecule type" value="Genomic_DNA"/>
</dbReference>
<evidence type="ECO:0000313" key="3">
    <source>
        <dbReference type="Proteomes" id="UP000297762"/>
    </source>
</evidence>
<organism evidence="2 3">
    <name type="scientific">Leptospira sarikeiensis</name>
    <dbReference type="NCBI Taxonomy" id="2484943"/>
    <lineage>
        <taxon>Bacteria</taxon>
        <taxon>Pseudomonadati</taxon>
        <taxon>Spirochaetota</taxon>
        <taxon>Spirochaetia</taxon>
        <taxon>Leptospirales</taxon>
        <taxon>Leptospiraceae</taxon>
        <taxon>Leptospira</taxon>
    </lineage>
</organism>
<keyword evidence="3" id="KW-1185">Reference proteome</keyword>
<accession>A0A4R9KE46</accession>
<dbReference type="OrthoDB" id="344729at2"/>
<dbReference type="RefSeq" id="WP_135648545.1">
    <property type="nucleotide sequence ID" value="NZ_RQGF01000012.1"/>
</dbReference>
<name>A0A4R9KE46_9LEPT</name>
<protein>
    <submittedName>
        <fullName evidence="2">YHS domain-containing protein</fullName>
    </submittedName>
</protein>
<sequence>MNKLYFLTFFVLLLFDCAGRQIVDPIFKNDGKTAIRGYDPVSYFTESKPKEGNSKFSYHWQGADWQFSSEKNLEKFKKSPETYAPQYGGYCAYAMRDGEAYETDPKAWKVVSGKLYLNYNEKVHGFWERDVPGNINKADNQWKVLPRKEVRP</sequence>
<evidence type="ECO:0000259" key="1">
    <source>
        <dbReference type="Pfam" id="PF04945"/>
    </source>
</evidence>
<feature type="domain" description="YHS" evidence="1">
    <location>
        <begin position="44"/>
        <end position="87"/>
    </location>
</feature>
<gene>
    <name evidence="2" type="ORF">EHQ64_05775</name>
</gene>